<dbReference type="AlphaFoldDB" id="A0A9D2I8V5"/>
<evidence type="ECO:0000313" key="2">
    <source>
        <dbReference type="EMBL" id="HJA93724.1"/>
    </source>
</evidence>
<gene>
    <name evidence="2" type="ORF">H9717_11535</name>
</gene>
<feature type="transmembrane region" description="Helical" evidence="1">
    <location>
        <begin position="24"/>
        <end position="45"/>
    </location>
</feature>
<feature type="transmembrane region" description="Helical" evidence="1">
    <location>
        <begin position="175"/>
        <end position="195"/>
    </location>
</feature>
<name>A0A9D2I8V5_9FIRM</name>
<dbReference type="EMBL" id="DWYY01000124">
    <property type="protein sequence ID" value="HJA93724.1"/>
    <property type="molecule type" value="Genomic_DNA"/>
</dbReference>
<comment type="caution">
    <text evidence="2">The sequence shown here is derived from an EMBL/GenBank/DDBJ whole genome shotgun (WGS) entry which is preliminary data.</text>
</comment>
<feature type="transmembrane region" description="Helical" evidence="1">
    <location>
        <begin position="73"/>
        <end position="90"/>
    </location>
</feature>
<keyword evidence="1" id="KW-0472">Membrane</keyword>
<proteinExistence type="predicted"/>
<reference evidence="2" key="1">
    <citation type="journal article" date="2021" name="PeerJ">
        <title>Extensive microbial diversity within the chicken gut microbiome revealed by metagenomics and culture.</title>
        <authorList>
            <person name="Gilroy R."/>
            <person name="Ravi A."/>
            <person name="Getino M."/>
            <person name="Pursley I."/>
            <person name="Horton D.L."/>
            <person name="Alikhan N.F."/>
            <person name="Baker D."/>
            <person name="Gharbi K."/>
            <person name="Hall N."/>
            <person name="Watson M."/>
            <person name="Adriaenssens E.M."/>
            <person name="Foster-Nyarko E."/>
            <person name="Jarju S."/>
            <person name="Secka A."/>
            <person name="Antonio M."/>
            <person name="Oren A."/>
            <person name="Chaudhuri R.R."/>
            <person name="La Ragione R."/>
            <person name="Hildebrand F."/>
            <person name="Pallen M.J."/>
        </authorList>
    </citation>
    <scope>NUCLEOTIDE SEQUENCE</scope>
    <source>
        <strain evidence="2">CHK179-7159</strain>
    </source>
</reference>
<evidence type="ECO:0000256" key="1">
    <source>
        <dbReference type="SAM" id="Phobius"/>
    </source>
</evidence>
<feature type="transmembrane region" description="Helical" evidence="1">
    <location>
        <begin position="52"/>
        <end position="67"/>
    </location>
</feature>
<keyword evidence="1" id="KW-1133">Transmembrane helix</keyword>
<evidence type="ECO:0000313" key="3">
    <source>
        <dbReference type="Proteomes" id="UP000886858"/>
    </source>
</evidence>
<feature type="transmembrane region" description="Helical" evidence="1">
    <location>
        <begin position="255"/>
        <end position="274"/>
    </location>
</feature>
<feature type="transmembrane region" description="Helical" evidence="1">
    <location>
        <begin position="97"/>
        <end position="120"/>
    </location>
</feature>
<feature type="transmembrane region" description="Helical" evidence="1">
    <location>
        <begin position="215"/>
        <end position="234"/>
    </location>
</feature>
<feature type="transmembrane region" description="Helical" evidence="1">
    <location>
        <begin position="140"/>
        <end position="163"/>
    </location>
</feature>
<keyword evidence="1" id="KW-0812">Transmembrane</keyword>
<reference evidence="2" key="2">
    <citation type="submission" date="2021-04" db="EMBL/GenBank/DDBJ databases">
        <authorList>
            <person name="Gilroy R."/>
        </authorList>
    </citation>
    <scope>NUCLEOTIDE SEQUENCE</scope>
    <source>
        <strain evidence="2">CHK179-7159</strain>
    </source>
</reference>
<dbReference type="Proteomes" id="UP000886858">
    <property type="component" value="Unassembled WGS sequence"/>
</dbReference>
<protein>
    <submittedName>
        <fullName evidence="2">Uncharacterized protein</fullName>
    </submittedName>
</protein>
<accession>A0A9D2I8V5</accession>
<organism evidence="2 3">
    <name type="scientific">Candidatus Eisenbergiella merdipullorum</name>
    <dbReference type="NCBI Taxonomy" id="2838553"/>
    <lineage>
        <taxon>Bacteria</taxon>
        <taxon>Bacillati</taxon>
        <taxon>Bacillota</taxon>
        <taxon>Clostridia</taxon>
        <taxon>Lachnospirales</taxon>
        <taxon>Lachnospiraceae</taxon>
        <taxon>Eisenbergiella</taxon>
    </lineage>
</organism>
<sequence>MAVLWIITQEIICKPAAFYWYNGAVHYIVPFCFLLMLAACILRNLRDSRRKTVFFLLSLFFAFMLGGGNLVTALLTVICFFFAAVFLVLLKKKEKLWLVVIPGIVNVAAFLANIFAPGNWLRQDASGEPSNPIVSILRSFYYGFFYIGEWTDETVLLAVFLLIPFMYRIVQQIKFRFPLPGAVAAFSFCLLSSMFTPSDYAVRTVNIGRVQNIIFAMYVLLLMLNVLYLVGWYANNVSGKQPLIEAGSLSKKERICFYCLLAVFLFDIALVSVAEPERFTSALAVRELSDGTAEEFGEAAWNNIQILKEPGTEAVITEVPKKSLLLTSRDDIDQWHYGAKMYFRKDKVTVIKRE</sequence>